<dbReference type="GO" id="GO:0050821">
    <property type="term" value="P:protein stabilization"/>
    <property type="evidence" value="ECO:0007669"/>
    <property type="project" value="InterPro"/>
</dbReference>
<evidence type="ECO:0000256" key="4">
    <source>
        <dbReference type="ARBA" id="ARBA00023110"/>
    </source>
</evidence>
<dbReference type="OrthoDB" id="14196at2"/>
<dbReference type="PROSITE" id="PS50198">
    <property type="entry name" value="PPIC_PPIASE_2"/>
    <property type="match status" value="2"/>
</dbReference>
<dbReference type="InterPro" id="IPR046357">
    <property type="entry name" value="PPIase_dom_sf"/>
</dbReference>
<keyword evidence="6 7" id="KW-0413">Isomerase</keyword>
<evidence type="ECO:0000256" key="5">
    <source>
        <dbReference type="ARBA" id="ARBA00023186"/>
    </source>
</evidence>
<evidence type="ECO:0000313" key="9">
    <source>
        <dbReference type="EMBL" id="SIQ41907.1"/>
    </source>
</evidence>
<dbReference type="EC" id="5.2.1.8" evidence="7"/>
<evidence type="ECO:0000256" key="2">
    <source>
        <dbReference type="ARBA" id="ARBA00022737"/>
    </source>
</evidence>
<dbReference type="GO" id="GO:0042277">
    <property type="term" value="F:peptide binding"/>
    <property type="evidence" value="ECO:0007669"/>
    <property type="project" value="InterPro"/>
</dbReference>
<dbReference type="STRING" id="34027.SAMN05421829_104137"/>
<dbReference type="InterPro" id="IPR015391">
    <property type="entry name" value="SurA_N"/>
</dbReference>
<gene>
    <name evidence="7" type="primary">surA</name>
    <name evidence="9" type="ORF">SAMN05421829_104137</name>
</gene>
<comment type="function">
    <text evidence="7">Chaperone involved in the correct folding and assembly of outer membrane proteins. Recognizes specific patterns of aromatic residues and the orientation of their side chains, which are found more frequently in integral outer membrane proteins. May act in both early periplasmic and late outer membrane-associated steps of protein maturation.</text>
</comment>
<dbReference type="Pfam" id="PF00639">
    <property type="entry name" value="Rotamase"/>
    <property type="match status" value="2"/>
</dbReference>
<evidence type="ECO:0000259" key="8">
    <source>
        <dbReference type="PROSITE" id="PS50198"/>
    </source>
</evidence>
<name>A0A1N6SLL0_9RHOO</name>
<dbReference type="InterPro" id="IPR023058">
    <property type="entry name" value="PPIase_PpiC_CS"/>
</dbReference>
<dbReference type="InterPro" id="IPR000297">
    <property type="entry name" value="PPIase_PpiC"/>
</dbReference>
<keyword evidence="4 7" id="KW-0697">Rotamase</keyword>
<evidence type="ECO:0000313" key="10">
    <source>
        <dbReference type="Proteomes" id="UP000186819"/>
    </source>
</evidence>
<sequence precursor="true">MIRIPSRLCIALVLGLAGAPALLPAHAASARPVAVDRIVAVVNNEVITTLELRERVQQAQRQLARQGTALPPADVFERQVLERLVLERAQQQLAAETSLKVDDATLERAIGRIADNNRMSMTDLRLALEKDGITWNRFRDQIRSEILLTRLRERDVDSRIVVTDAEIENFLANNADALSGEEFHVAHILVRVPEGATMQQQSERLARAENVVERLRAGEDFGRIAASYSDAPDGLSGGDLGWRGRDRLPVLFADAVRQMQPGEVSKVIRSPAGFHIVKLVERRGGAAAGLQQMQQTRARHILIRTSEIVTDADAESRLKGLRERVVNGGNFAELAKVNSADLSAAKGGDLGWVNPGDTVPEFERAMDALKPGEVSPPIKSPFGWHLIMVEERRMQDVTDERKRAAARNALRERKAEEAYEEWLRQLRDRTYVEYRMEKE</sequence>
<keyword evidence="3 7" id="KW-0574">Periplasm</keyword>
<keyword evidence="2 7" id="KW-0677">Repeat</keyword>
<protein>
    <recommendedName>
        <fullName evidence="7">Chaperone SurA</fullName>
    </recommendedName>
    <alternativeName>
        <fullName evidence="7">Peptidyl-prolyl cis-trans isomerase SurA</fullName>
        <shortName evidence="7">PPIase SurA</shortName>
        <ecNumber evidence="7">5.2.1.8</ecNumber>
    </alternativeName>
    <alternativeName>
        <fullName evidence="7">Rotamase SurA</fullName>
    </alternativeName>
</protein>
<keyword evidence="1 7" id="KW-0732">Signal</keyword>
<dbReference type="Gene3D" id="3.10.50.40">
    <property type="match status" value="2"/>
</dbReference>
<organism evidence="9 10">
    <name type="scientific">Aromatoleum tolulyticum</name>
    <dbReference type="NCBI Taxonomy" id="34027"/>
    <lineage>
        <taxon>Bacteria</taxon>
        <taxon>Pseudomonadati</taxon>
        <taxon>Pseudomonadota</taxon>
        <taxon>Betaproteobacteria</taxon>
        <taxon>Rhodocyclales</taxon>
        <taxon>Rhodocyclaceae</taxon>
        <taxon>Aromatoleum</taxon>
    </lineage>
</organism>
<dbReference type="RefSeq" id="WP_076601497.1">
    <property type="nucleotide sequence ID" value="NZ_FTMD01000004.1"/>
</dbReference>
<evidence type="ECO:0000256" key="6">
    <source>
        <dbReference type="ARBA" id="ARBA00023235"/>
    </source>
</evidence>
<dbReference type="Gene3D" id="1.10.4030.10">
    <property type="entry name" value="Porin chaperone SurA, peptide-binding domain"/>
    <property type="match status" value="1"/>
</dbReference>
<reference evidence="10" key="1">
    <citation type="submission" date="2017-01" db="EMBL/GenBank/DDBJ databases">
        <authorList>
            <person name="Varghese N."/>
            <person name="Submissions S."/>
        </authorList>
    </citation>
    <scope>NUCLEOTIDE SEQUENCE [LARGE SCALE GENOMIC DNA]</scope>
    <source>
        <strain evidence="10">ATCC 51758</strain>
    </source>
</reference>
<comment type="catalytic activity">
    <reaction evidence="7">
        <text>[protein]-peptidylproline (omega=180) = [protein]-peptidylproline (omega=0)</text>
        <dbReference type="Rhea" id="RHEA:16237"/>
        <dbReference type="Rhea" id="RHEA-COMP:10747"/>
        <dbReference type="Rhea" id="RHEA-COMP:10748"/>
        <dbReference type="ChEBI" id="CHEBI:83833"/>
        <dbReference type="ChEBI" id="CHEBI:83834"/>
        <dbReference type="EC" id="5.2.1.8"/>
    </reaction>
</comment>
<dbReference type="Pfam" id="PF09312">
    <property type="entry name" value="SurA_N"/>
    <property type="match status" value="1"/>
</dbReference>
<comment type="domain">
    <text evidence="7">The PPIase activity resides only in the second parvulin domain. The N-terminal region and the C-terminal tail are necessary and sufficient for the chaperone activity of SurA. The PPIase activity is dispensable for SurA to function as a chaperone. The N-terminal region and the C-terminal tail are also required for porin recognition.</text>
</comment>
<dbReference type="AlphaFoldDB" id="A0A1N6SLL0"/>
<dbReference type="PROSITE" id="PS01096">
    <property type="entry name" value="PPIC_PPIASE_1"/>
    <property type="match status" value="1"/>
</dbReference>
<evidence type="ECO:0000256" key="3">
    <source>
        <dbReference type="ARBA" id="ARBA00022764"/>
    </source>
</evidence>
<dbReference type="PANTHER" id="PTHR47637:SF1">
    <property type="entry name" value="CHAPERONE SURA"/>
    <property type="match status" value="1"/>
</dbReference>
<dbReference type="InterPro" id="IPR027304">
    <property type="entry name" value="Trigger_fact/SurA_dom_sf"/>
</dbReference>
<dbReference type="EMBL" id="FTMD01000004">
    <property type="protein sequence ID" value="SIQ41907.1"/>
    <property type="molecule type" value="Genomic_DNA"/>
</dbReference>
<feature type="domain" description="PpiC" evidence="8">
    <location>
        <begin position="180"/>
        <end position="281"/>
    </location>
</feature>
<dbReference type="PANTHER" id="PTHR47637">
    <property type="entry name" value="CHAPERONE SURA"/>
    <property type="match status" value="1"/>
</dbReference>
<evidence type="ECO:0000256" key="1">
    <source>
        <dbReference type="ARBA" id="ARBA00022729"/>
    </source>
</evidence>
<keyword evidence="5 7" id="KW-0143">Chaperone</keyword>
<feature type="chain" id="PRO_5013410783" description="Chaperone SurA" evidence="7">
    <location>
        <begin position="28"/>
        <end position="439"/>
    </location>
</feature>
<dbReference type="GO" id="GO:0003755">
    <property type="term" value="F:peptidyl-prolyl cis-trans isomerase activity"/>
    <property type="evidence" value="ECO:0007669"/>
    <property type="project" value="UniProtKB-UniRule"/>
</dbReference>
<dbReference type="GO" id="GO:0043165">
    <property type="term" value="P:Gram-negative-bacterium-type cell outer membrane assembly"/>
    <property type="evidence" value="ECO:0007669"/>
    <property type="project" value="InterPro"/>
</dbReference>
<keyword evidence="10" id="KW-1185">Reference proteome</keyword>
<dbReference type="InterPro" id="IPR023034">
    <property type="entry name" value="PPIase_SurA"/>
</dbReference>
<evidence type="ECO:0000256" key="7">
    <source>
        <dbReference type="HAMAP-Rule" id="MF_01183"/>
    </source>
</evidence>
<dbReference type="SUPFAM" id="SSF54534">
    <property type="entry name" value="FKBP-like"/>
    <property type="match status" value="2"/>
</dbReference>
<dbReference type="GO" id="GO:0006457">
    <property type="term" value="P:protein folding"/>
    <property type="evidence" value="ECO:0007669"/>
    <property type="project" value="UniProtKB-UniRule"/>
</dbReference>
<dbReference type="HAMAP" id="MF_01183">
    <property type="entry name" value="Chaperone_SurA"/>
    <property type="match status" value="1"/>
</dbReference>
<dbReference type="GO" id="GO:0051082">
    <property type="term" value="F:unfolded protein binding"/>
    <property type="evidence" value="ECO:0007669"/>
    <property type="project" value="UniProtKB-UniRule"/>
</dbReference>
<feature type="signal peptide" evidence="7">
    <location>
        <begin position="1"/>
        <end position="27"/>
    </location>
</feature>
<dbReference type="GO" id="GO:0030288">
    <property type="term" value="C:outer membrane-bounded periplasmic space"/>
    <property type="evidence" value="ECO:0007669"/>
    <property type="project" value="InterPro"/>
</dbReference>
<comment type="subcellular location">
    <subcellularLocation>
        <location evidence="7">Periplasm</location>
    </subcellularLocation>
    <text evidence="7">Is capable of associating with the outer membrane.</text>
</comment>
<dbReference type="SUPFAM" id="SSF109998">
    <property type="entry name" value="Triger factor/SurA peptide-binding domain-like"/>
    <property type="match status" value="1"/>
</dbReference>
<accession>A0A1N6SLL0</accession>
<proteinExistence type="inferred from homology"/>
<dbReference type="Proteomes" id="UP000186819">
    <property type="component" value="Unassembled WGS sequence"/>
</dbReference>
<feature type="domain" description="PpiC" evidence="8">
    <location>
        <begin position="293"/>
        <end position="391"/>
    </location>
</feature>
<dbReference type="InterPro" id="IPR050280">
    <property type="entry name" value="OMP_Chaperone_SurA"/>
</dbReference>